<dbReference type="PANTHER" id="PTHR48100">
    <property type="entry name" value="BROAD-SPECIFICITY PHOSPHATASE YOR283W-RELATED"/>
    <property type="match status" value="1"/>
</dbReference>
<evidence type="ECO:0000256" key="2">
    <source>
        <dbReference type="PIRSR" id="PIRSR613078-2"/>
    </source>
</evidence>
<dbReference type="SUPFAM" id="SSF53254">
    <property type="entry name" value="Phosphoglycerate mutase-like"/>
    <property type="match status" value="1"/>
</dbReference>
<feature type="binding site" evidence="2">
    <location>
        <begin position="100"/>
        <end position="103"/>
    </location>
    <ligand>
        <name>substrate</name>
    </ligand>
</feature>
<dbReference type="PROSITE" id="PS00175">
    <property type="entry name" value="PG_MUTASE"/>
    <property type="match status" value="1"/>
</dbReference>
<dbReference type="PANTHER" id="PTHR48100:SF62">
    <property type="entry name" value="GLUCOSYL-3-PHOSPHOGLYCERATE PHOSPHATASE"/>
    <property type="match status" value="1"/>
</dbReference>
<evidence type="ECO:0000313" key="3">
    <source>
        <dbReference type="EMBL" id="SDV48131.1"/>
    </source>
</evidence>
<dbReference type="RefSeq" id="WP_091907045.1">
    <property type="nucleotide sequence ID" value="NZ_FNLO01000004.1"/>
</dbReference>
<dbReference type="EMBL" id="FNLO01000004">
    <property type="protein sequence ID" value="SDV48131.1"/>
    <property type="molecule type" value="Genomic_DNA"/>
</dbReference>
<dbReference type="Proteomes" id="UP000243719">
    <property type="component" value="Unassembled WGS sequence"/>
</dbReference>
<proteinExistence type="predicted"/>
<dbReference type="CDD" id="cd07067">
    <property type="entry name" value="HP_PGM_like"/>
    <property type="match status" value="1"/>
</dbReference>
<dbReference type="InterPro" id="IPR013078">
    <property type="entry name" value="His_Pase_superF_clade-1"/>
</dbReference>
<evidence type="ECO:0000256" key="1">
    <source>
        <dbReference type="PIRSR" id="PIRSR613078-1"/>
    </source>
</evidence>
<protein>
    <submittedName>
        <fullName evidence="3">Phosphoglycerate mutase</fullName>
    </submittedName>
</protein>
<accession>A0A1H2PPC3</accession>
<dbReference type="SMART" id="SM00855">
    <property type="entry name" value="PGAM"/>
    <property type="match status" value="1"/>
</dbReference>
<dbReference type="AlphaFoldDB" id="A0A1H2PPC3"/>
<dbReference type="InterPro" id="IPR050275">
    <property type="entry name" value="PGM_Phosphatase"/>
</dbReference>
<reference evidence="4" key="1">
    <citation type="submission" date="2016-09" db="EMBL/GenBank/DDBJ databases">
        <authorList>
            <person name="Varghese N."/>
            <person name="Submissions S."/>
        </authorList>
    </citation>
    <scope>NUCLEOTIDE SEQUENCE [LARGE SCALE GENOMIC DNA]</scope>
    <source>
        <strain evidence="4">JS23</strain>
    </source>
</reference>
<dbReference type="Gene3D" id="3.40.50.1240">
    <property type="entry name" value="Phosphoglycerate mutase-like"/>
    <property type="match status" value="1"/>
</dbReference>
<feature type="active site" description="Proton donor/acceptor" evidence="1">
    <location>
        <position position="100"/>
    </location>
</feature>
<evidence type="ECO:0000313" key="4">
    <source>
        <dbReference type="Proteomes" id="UP000243719"/>
    </source>
</evidence>
<feature type="active site" description="Tele-phosphohistidine intermediate" evidence="1">
    <location>
        <position position="18"/>
    </location>
</feature>
<dbReference type="GO" id="GO:0016791">
    <property type="term" value="F:phosphatase activity"/>
    <property type="evidence" value="ECO:0007669"/>
    <property type="project" value="TreeGrafter"/>
</dbReference>
<sequence length="232" mass="25038">MNSKPSASDRATIVLVRHGETDWNRIKRIQGQLDIPLSALGRQQAEELARRFGADAAPLPGVSGPIVAVYSSDLSRASATAAPLAAALGLPVHTTPELRERNYGAFQGGDADSIAAQYPEDFARWRARDPAFAPIDGESQHAFSQRIVAALDRLAGLHAGHAIVCVAHGGVLDCAYRHASGMPLDAERTHLLLNTSVNVLDWDVRQPRVVAWADVAHLGDLRTEDDSLRRFS</sequence>
<dbReference type="InterPro" id="IPR029033">
    <property type="entry name" value="His_PPase_superfam"/>
</dbReference>
<gene>
    <name evidence="3" type="ORF">SAMN05216551_104182</name>
</gene>
<dbReference type="STRING" id="1770053.SAMN05216551_104182"/>
<dbReference type="Pfam" id="PF00300">
    <property type="entry name" value="His_Phos_1"/>
    <property type="match status" value="1"/>
</dbReference>
<feature type="binding site" evidence="2">
    <location>
        <begin position="17"/>
        <end position="24"/>
    </location>
    <ligand>
        <name>substrate</name>
    </ligand>
</feature>
<dbReference type="OrthoDB" id="9783269at2"/>
<organism evidence="3 4">
    <name type="scientific">Chitinasiproducens palmae</name>
    <dbReference type="NCBI Taxonomy" id="1770053"/>
    <lineage>
        <taxon>Bacteria</taxon>
        <taxon>Pseudomonadati</taxon>
        <taxon>Pseudomonadota</taxon>
        <taxon>Betaproteobacteria</taxon>
        <taxon>Burkholderiales</taxon>
        <taxon>Burkholderiaceae</taxon>
        <taxon>Chitinasiproducens</taxon>
    </lineage>
</organism>
<name>A0A1H2PPC3_9BURK</name>
<dbReference type="GO" id="GO:0005737">
    <property type="term" value="C:cytoplasm"/>
    <property type="evidence" value="ECO:0007669"/>
    <property type="project" value="TreeGrafter"/>
</dbReference>
<feature type="binding site" evidence="2">
    <location>
        <position position="76"/>
    </location>
    <ligand>
        <name>substrate</name>
    </ligand>
</feature>
<keyword evidence="4" id="KW-1185">Reference proteome</keyword>
<dbReference type="InterPro" id="IPR001345">
    <property type="entry name" value="PG/BPGM_mutase_AS"/>
</dbReference>